<evidence type="ECO:0000313" key="8">
    <source>
        <dbReference type="EMBL" id="EMR65516.1"/>
    </source>
</evidence>
<evidence type="ECO:0000256" key="3">
    <source>
        <dbReference type="ARBA" id="ARBA00022729"/>
    </source>
</evidence>
<sequence length="136" mass="14378">MRFTLATAIAIFGATAFAQLAREKIDIADLSVWKSDADGSLQSVSFKLTGADGAVDCAAENPGSLPTDTFPCGESGYKFVLDKGEQTEFALFLDHTTDQFSVTGRSDVFAYCHAGGNGRTVCTQQDTVSFDITSAA</sequence>
<comment type="caution">
    <text evidence="5">Lacks conserved residue(s) required for the propagation of feature annotation.</text>
</comment>
<feature type="domain" description="AA1-like" evidence="7">
    <location>
        <begin position="20"/>
        <end position="135"/>
    </location>
</feature>
<dbReference type="GO" id="GO:0005576">
    <property type="term" value="C:extracellular region"/>
    <property type="evidence" value="ECO:0007669"/>
    <property type="project" value="UniProtKB-SubCell"/>
</dbReference>
<dbReference type="PROSITE" id="PS51895">
    <property type="entry name" value="AA1"/>
    <property type="match status" value="1"/>
</dbReference>
<evidence type="ECO:0000256" key="4">
    <source>
        <dbReference type="ARBA" id="ARBA00023157"/>
    </source>
</evidence>
<keyword evidence="4 5" id="KW-1015">Disulfide bond</keyword>
<dbReference type="HOGENOM" id="CLU_144932_1_0_1"/>
<proteinExistence type="predicted"/>
<evidence type="ECO:0000256" key="5">
    <source>
        <dbReference type="PROSITE-ProRule" id="PRU01243"/>
    </source>
</evidence>
<accession>M7T6S7</accession>
<evidence type="ECO:0000256" key="6">
    <source>
        <dbReference type="SAM" id="SignalP"/>
    </source>
</evidence>
<evidence type="ECO:0000256" key="2">
    <source>
        <dbReference type="ARBA" id="ARBA00022525"/>
    </source>
</evidence>
<dbReference type="Pfam" id="PF16541">
    <property type="entry name" value="AltA1"/>
    <property type="match status" value="1"/>
</dbReference>
<keyword evidence="9" id="KW-1185">Reference proteome</keyword>
<evidence type="ECO:0000256" key="1">
    <source>
        <dbReference type="ARBA" id="ARBA00004613"/>
    </source>
</evidence>
<dbReference type="Proteomes" id="UP000012174">
    <property type="component" value="Unassembled WGS sequence"/>
</dbReference>
<comment type="subcellular location">
    <subcellularLocation>
        <location evidence="1">Secreted</location>
    </subcellularLocation>
</comment>
<feature type="disulfide bond" evidence="5">
    <location>
        <begin position="57"/>
        <end position="72"/>
    </location>
</feature>
<keyword evidence="2" id="KW-0964">Secreted</keyword>
<feature type="signal peptide" evidence="6">
    <location>
        <begin position="1"/>
        <end position="18"/>
    </location>
</feature>
<reference evidence="9" key="1">
    <citation type="journal article" date="2013" name="Genome Announc.">
        <title>Draft genome sequence of the grapevine dieback fungus Eutypa lata UCR-EL1.</title>
        <authorList>
            <person name="Blanco-Ulate B."/>
            <person name="Rolshausen P.E."/>
            <person name="Cantu D."/>
        </authorList>
    </citation>
    <scope>NUCLEOTIDE SEQUENCE [LARGE SCALE GENOMIC DNA]</scope>
    <source>
        <strain evidence="9">UCR-EL1</strain>
    </source>
</reference>
<protein>
    <recommendedName>
        <fullName evidence="7">AA1-like domain-containing protein</fullName>
    </recommendedName>
</protein>
<dbReference type="Gene3D" id="2.40.350.20">
    <property type="match status" value="1"/>
</dbReference>
<evidence type="ECO:0000259" key="7">
    <source>
        <dbReference type="PROSITE" id="PS51895"/>
    </source>
</evidence>
<dbReference type="KEGG" id="ela:UCREL1_7510"/>
<dbReference type="OrthoDB" id="3928926at2759"/>
<dbReference type="OMA" id="FAYCHAG"/>
<dbReference type="EMBL" id="KB706854">
    <property type="protein sequence ID" value="EMR65516.1"/>
    <property type="molecule type" value="Genomic_DNA"/>
</dbReference>
<feature type="chain" id="PRO_5004085326" description="AA1-like domain-containing protein" evidence="6">
    <location>
        <begin position="19"/>
        <end position="136"/>
    </location>
</feature>
<organism evidence="8 9">
    <name type="scientific">Eutypa lata (strain UCR-EL1)</name>
    <name type="common">Grapevine dieback disease fungus</name>
    <name type="synonym">Eutypa armeniacae</name>
    <dbReference type="NCBI Taxonomy" id="1287681"/>
    <lineage>
        <taxon>Eukaryota</taxon>
        <taxon>Fungi</taxon>
        <taxon>Dikarya</taxon>
        <taxon>Ascomycota</taxon>
        <taxon>Pezizomycotina</taxon>
        <taxon>Sordariomycetes</taxon>
        <taxon>Xylariomycetidae</taxon>
        <taxon>Xylariales</taxon>
        <taxon>Diatrypaceae</taxon>
        <taxon>Eutypa</taxon>
    </lineage>
</organism>
<keyword evidence="3 6" id="KW-0732">Signal</keyword>
<dbReference type="InterPro" id="IPR032382">
    <property type="entry name" value="AltA1"/>
</dbReference>
<dbReference type="AlphaFoldDB" id="M7T6S7"/>
<gene>
    <name evidence="8" type="ORF">UCREL1_7510</name>
</gene>
<evidence type="ECO:0000313" key="9">
    <source>
        <dbReference type="Proteomes" id="UP000012174"/>
    </source>
</evidence>
<name>M7T6S7_EUTLA</name>